<feature type="domain" description="SsuA/THI5-like" evidence="1">
    <location>
        <begin position="38"/>
        <end position="213"/>
    </location>
</feature>
<dbReference type="OrthoDB" id="5194099at2759"/>
<reference evidence="2" key="1">
    <citation type="journal article" date="2021" name="IMA Fungus">
        <title>Genomic characterization of three marine fungi, including Emericellopsis atlantica sp. nov. with signatures of a generalist lifestyle and marine biomass degradation.</title>
        <authorList>
            <person name="Hagestad O.C."/>
            <person name="Hou L."/>
            <person name="Andersen J.H."/>
            <person name="Hansen E.H."/>
            <person name="Altermark B."/>
            <person name="Li C."/>
            <person name="Kuhnert E."/>
            <person name="Cox R.J."/>
            <person name="Crous P.W."/>
            <person name="Spatafora J.W."/>
            <person name="Lail K."/>
            <person name="Amirebrahimi M."/>
            <person name="Lipzen A."/>
            <person name="Pangilinan J."/>
            <person name="Andreopoulos W."/>
            <person name="Hayes R.D."/>
            <person name="Ng V."/>
            <person name="Grigoriev I.V."/>
            <person name="Jackson S.A."/>
            <person name="Sutton T.D.S."/>
            <person name="Dobson A.D.W."/>
            <person name="Rama T."/>
        </authorList>
    </citation>
    <scope>NUCLEOTIDE SEQUENCE</scope>
    <source>
        <strain evidence="2">TRa018bII</strain>
    </source>
</reference>
<gene>
    <name evidence="2" type="ORF">BJ875DRAFT_529390</name>
</gene>
<protein>
    <recommendedName>
        <fullName evidence="1">SsuA/THI5-like domain-containing protein</fullName>
    </recommendedName>
</protein>
<evidence type="ECO:0000313" key="3">
    <source>
        <dbReference type="Proteomes" id="UP000824998"/>
    </source>
</evidence>
<feature type="non-terminal residue" evidence="2">
    <location>
        <position position="282"/>
    </location>
</feature>
<evidence type="ECO:0000259" key="1">
    <source>
        <dbReference type="Pfam" id="PF09084"/>
    </source>
</evidence>
<name>A0A9P8CA00_9HELO</name>
<dbReference type="AlphaFoldDB" id="A0A9P8CA00"/>
<proteinExistence type="predicted"/>
<dbReference type="Pfam" id="PF09084">
    <property type="entry name" value="NMT1"/>
    <property type="match status" value="1"/>
</dbReference>
<dbReference type="EMBL" id="MU251363">
    <property type="protein sequence ID" value="KAG9239010.1"/>
    <property type="molecule type" value="Genomic_DNA"/>
</dbReference>
<evidence type="ECO:0000313" key="2">
    <source>
        <dbReference type="EMBL" id="KAG9239010.1"/>
    </source>
</evidence>
<dbReference type="InterPro" id="IPR015168">
    <property type="entry name" value="SsuA/THI5"/>
</dbReference>
<accession>A0A9P8CA00</accession>
<organism evidence="2 3">
    <name type="scientific">Amylocarpus encephaloides</name>
    <dbReference type="NCBI Taxonomy" id="45428"/>
    <lineage>
        <taxon>Eukaryota</taxon>
        <taxon>Fungi</taxon>
        <taxon>Dikarya</taxon>
        <taxon>Ascomycota</taxon>
        <taxon>Pezizomycotina</taxon>
        <taxon>Leotiomycetes</taxon>
        <taxon>Helotiales</taxon>
        <taxon>Helotiales incertae sedis</taxon>
        <taxon>Amylocarpus</taxon>
    </lineage>
</organism>
<dbReference type="InterPro" id="IPR038404">
    <property type="entry name" value="TRAP_DctP_sf"/>
</dbReference>
<dbReference type="Proteomes" id="UP000824998">
    <property type="component" value="Unassembled WGS sequence"/>
</dbReference>
<dbReference type="SUPFAM" id="SSF53850">
    <property type="entry name" value="Periplasmic binding protein-like II"/>
    <property type="match status" value="1"/>
</dbReference>
<dbReference type="Gene3D" id="3.40.190.10">
    <property type="entry name" value="Periplasmic binding protein-like II"/>
    <property type="match status" value="1"/>
</dbReference>
<dbReference type="PANTHER" id="PTHR30024">
    <property type="entry name" value="ALIPHATIC SULFONATES-BINDING PROTEIN-RELATED"/>
    <property type="match status" value="1"/>
</dbReference>
<feature type="non-terminal residue" evidence="2">
    <location>
        <position position="1"/>
    </location>
</feature>
<sequence>WIEYTSQPYAIKNFYKGYTAAHLSSGGVGDLPTDTSIDLAANAETQGLKHYANHKNIRLIYIIVEVGYRIVANKASGITKLADLKGKKVRTFRGSSAEVFMDKMLASVGVPRNASTHVSGSVCMKAPCASGTYPQLLASKQIDAFGLWEPIVELGLKAIGENAAIFQNFSIYREVYSLYSTTEKLGNTKTRKDIVAFAKALKQTSDVYVNKPELVYQYVAGLSGMDASVVQDVWPDHRWGNGTMPDDLLEFLVEEDAYLAKMDKRVGVSRADLAKFIDTSVL</sequence>
<dbReference type="PANTHER" id="PTHR30024:SF42">
    <property type="entry name" value="ALIPHATIC SULFONATES-BINDING PROTEIN-RELATED"/>
    <property type="match status" value="1"/>
</dbReference>
<keyword evidence="3" id="KW-1185">Reference proteome</keyword>
<comment type="caution">
    <text evidence="2">The sequence shown here is derived from an EMBL/GenBank/DDBJ whole genome shotgun (WGS) entry which is preliminary data.</text>
</comment>
<dbReference type="Gene3D" id="3.40.190.170">
    <property type="entry name" value="Bacterial extracellular solute-binding protein, family 7"/>
    <property type="match status" value="1"/>
</dbReference>